<gene>
    <name evidence="1" type="ORF">O3G_MSEX012374</name>
</gene>
<keyword evidence="2" id="KW-1185">Reference proteome</keyword>
<dbReference type="GO" id="GO:0033617">
    <property type="term" value="P:mitochondrial respiratory chain complex IV assembly"/>
    <property type="evidence" value="ECO:0007669"/>
    <property type="project" value="TreeGrafter"/>
</dbReference>
<dbReference type="PANTHER" id="PTHR47148">
    <property type="entry name" value="CYTOCHROME C OXIDASE ASSEMBLY FACTOR 1 HOMOLOG"/>
    <property type="match status" value="1"/>
</dbReference>
<dbReference type="AlphaFoldDB" id="A0A921ZQG1"/>
<dbReference type="EMBL" id="JH668717">
    <property type="protein sequence ID" value="KAG6461011.1"/>
    <property type="molecule type" value="Genomic_DNA"/>
</dbReference>
<evidence type="ECO:0000313" key="1">
    <source>
        <dbReference type="EMBL" id="KAG6461012.1"/>
    </source>
</evidence>
<name>A0A921ZQG1_MANSE</name>
<comment type="caution">
    <text evidence="1">The sequence shown here is derived from an EMBL/GenBank/DDBJ whole genome shotgun (WGS) entry which is preliminary data.</text>
</comment>
<reference evidence="1" key="2">
    <citation type="submission" date="2020-12" db="EMBL/GenBank/DDBJ databases">
        <authorList>
            <person name="Kanost M."/>
        </authorList>
    </citation>
    <scope>NUCLEOTIDE SEQUENCE</scope>
</reference>
<dbReference type="Proteomes" id="UP000791440">
    <property type="component" value="Unassembled WGS sequence"/>
</dbReference>
<dbReference type="InterPro" id="IPR014807">
    <property type="entry name" value="Coa1"/>
</dbReference>
<sequence length="133" mass="15337">MTISTRTLVQIAGWGGVVVGTTGIYLQYRLIDNVRSYDYYKNALKKLRAHAGAVHYLGEPIKDKRFKLTDKENNFSDGKDARFRIPVTGPKDKGVYYFWAVRENNEWTITRAELELKSKPEARLIIVINKLRS</sequence>
<accession>A0A921ZQG1</accession>
<dbReference type="Pfam" id="PF08695">
    <property type="entry name" value="Coa1"/>
    <property type="match status" value="1"/>
</dbReference>
<organism evidence="1 2">
    <name type="scientific">Manduca sexta</name>
    <name type="common">Tobacco hawkmoth</name>
    <name type="synonym">Tobacco hornworm</name>
    <dbReference type="NCBI Taxonomy" id="7130"/>
    <lineage>
        <taxon>Eukaryota</taxon>
        <taxon>Metazoa</taxon>
        <taxon>Ecdysozoa</taxon>
        <taxon>Arthropoda</taxon>
        <taxon>Hexapoda</taxon>
        <taxon>Insecta</taxon>
        <taxon>Pterygota</taxon>
        <taxon>Neoptera</taxon>
        <taxon>Endopterygota</taxon>
        <taxon>Lepidoptera</taxon>
        <taxon>Glossata</taxon>
        <taxon>Ditrysia</taxon>
        <taxon>Bombycoidea</taxon>
        <taxon>Sphingidae</taxon>
        <taxon>Sphinginae</taxon>
        <taxon>Sphingini</taxon>
        <taxon>Manduca</taxon>
    </lineage>
</organism>
<dbReference type="OrthoDB" id="10037790at2759"/>
<evidence type="ECO:0008006" key="3">
    <source>
        <dbReference type="Google" id="ProtNLM"/>
    </source>
</evidence>
<reference evidence="1" key="1">
    <citation type="journal article" date="2016" name="Insect Biochem. Mol. Biol.">
        <title>Multifaceted biological insights from a draft genome sequence of the tobacco hornworm moth, Manduca sexta.</title>
        <authorList>
            <person name="Kanost M.R."/>
            <person name="Arrese E.L."/>
            <person name="Cao X."/>
            <person name="Chen Y.R."/>
            <person name="Chellapilla S."/>
            <person name="Goldsmith M.R."/>
            <person name="Grosse-Wilde E."/>
            <person name="Heckel D.G."/>
            <person name="Herndon N."/>
            <person name="Jiang H."/>
            <person name="Papanicolaou A."/>
            <person name="Qu J."/>
            <person name="Soulages J.L."/>
            <person name="Vogel H."/>
            <person name="Walters J."/>
            <person name="Waterhouse R.M."/>
            <person name="Ahn S.J."/>
            <person name="Almeida F.C."/>
            <person name="An C."/>
            <person name="Aqrawi P."/>
            <person name="Bretschneider A."/>
            <person name="Bryant W.B."/>
            <person name="Bucks S."/>
            <person name="Chao H."/>
            <person name="Chevignon G."/>
            <person name="Christen J.M."/>
            <person name="Clarke D.F."/>
            <person name="Dittmer N.T."/>
            <person name="Ferguson L.C.F."/>
            <person name="Garavelou S."/>
            <person name="Gordon K.H.J."/>
            <person name="Gunaratna R.T."/>
            <person name="Han Y."/>
            <person name="Hauser F."/>
            <person name="He Y."/>
            <person name="Heidel-Fischer H."/>
            <person name="Hirsh A."/>
            <person name="Hu Y."/>
            <person name="Jiang H."/>
            <person name="Kalra D."/>
            <person name="Klinner C."/>
            <person name="Konig C."/>
            <person name="Kovar C."/>
            <person name="Kroll A.R."/>
            <person name="Kuwar S.S."/>
            <person name="Lee S.L."/>
            <person name="Lehman R."/>
            <person name="Li K."/>
            <person name="Li Z."/>
            <person name="Liang H."/>
            <person name="Lovelace S."/>
            <person name="Lu Z."/>
            <person name="Mansfield J.H."/>
            <person name="McCulloch K.J."/>
            <person name="Mathew T."/>
            <person name="Morton B."/>
            <person name="Muzny D.M."/>
            <person name="Neunemann D."/>
            <person name="Ongeri F."/>
            <person name="Pauchet Y."/>
            <person name="Pu L.L."/>
            <person name="Pyrousis I."/>
            <person name="Rao X.J."/>
            <person name="Redding A."/>
            <person name="Roesel C."/>
            <person name="Sanchez-Gracia A."/>
            <person name="Schaack S."/>
            <person name="Shukla A."/>
            <person name="Tetreau G."/>
            <person name="Wang Y."/>
            <person name="Xiong G.H."/>
            <person name="Traut W."/>
            <person name="Walsh T.K."/>
            <person name="Worley K.C."/>
            <person name="Wu D."/>
            <person name="Wu W."/>
            <person name="Wu Y.Q."/>
            <person name="Zhang X."/>
            <person name="Zou Z."/>
            <person name="Zucker H."/>
            <person name="Briscoe A.D."/>
            <person name="Burmester T."/>
            <person name="Clem R.J."/>
            <person name="Feyereisen R."/>
            <person name="Grimmelikhuijzen C.J.P."/>
            <person name="Hamodrakas S.J."/>
            <person name="Hansson B.S."/>
            <person name="Huguet E."/>
            <person name="Jermiin L.S."/>
            <person name="Lan Q."/>
            <person name="Lehman H.K."/>
            <person name="Lorenzen M."/>
            <person name="Merzendorfer H."/>
            <person name="Michalopoulos I."/>
            <person name="Morton D.B."/>
            <person name="Muthukrishnan S."/>
            <person name="Oakeshott J.G."/>
            <person name="Palmer W."/>
            <person name="Park Y."/>
            <person name="Passarelli A.L."/>
            <person name="Rozas J."/>
            <person name="Schwartz L.M."/>
            <person name="Smith W."/>
            <person name="Southgate A."/>
            <person name="Vilcinskas A."/>
            <person name="Vogt R."/>
            <person name="Wang P."/>
            <person name="Werren J."/>
            <person name="Yu X.Q."/>
            <person name="Zhou J.J."/>
            <person name="Brown S.J."/>
            <person name="Scherer S.E."/>
            <person name="Richards S."/>
            <person name="Blissard G.W."/>
        </authorList>
    </citation>
    <scope>NUCLEOTIDE SEQUENCE</scope>
</reference>
<dbReference type="GO" id="GO:0005743">
    <property type="term" value="C:mitochondrial inner membrane"/>
    <property type="evidence" value="ECO:0007669"/>
    <property type="project" value="TreeGrafter"/>
</dbReference>
<dbReference type="PANTHER" id="PTHR47148:SF1">
    <property type="entry name" value="CYTOCHROME C OXIDASE ASSEMBLY FACTOR 1 HOMOLOG"/>
    <property type="match status" value="1"/>
</dbReference>
<evidence type="ECO:0000313" key="2">
    <source>
        <dbReference type="Proteomes" id="UP000791440"/>
    </source>
</evidence>
<dbReference type="GO" id="GO:0032981">
    <property type="term" value="P:mitochondrial respiratory chain complex I assembly"/>
    <property type="evidence" value="ECO:0007669"/>
    <property type="project" value="TreeGrafter"/>
</dbReference>
<proteinExistence type="predicted"/>
<protein>
    <recommendedName>
        <fullName evidence="3">Cytochrome oxidase complex assembly protein 1</fullName>
    </recommendedName>
</protein>
<dbReference type="EMBL" id="JH668717">
    <property type="protein sequence ID" value="KAG6461012.1"/>
    <property type="molecule type" value="Genomic_DNA"/>
</dbReference>